<protein>
    <recommendedName>
        <fullName evidence="4">RxLR effector protein</fullName>
    </recommendedName>
</protein>
<keyword evidence="3" id="KW-1185">Reference proteome</keyword>
<feature type="chain" id="PRO_5043650972" description="RxLR effector protein" evidence="1">
    <location>
        <begin position="26"/>
        <end position="168"/>
    </location>
</feature>
<evidence type="ECO:0000313" key="2">
    <source>
        <dbReference type="EMBL" id="CAI5731545.1"/>
    </source>
</evidence>
<dbReference type="Proteomes" id="UP001162031">
    <property type="component" value="Unassembled WGS sequence"/>
</dbReference>
<feature type="signal peptide" evidence="1">
    <location>
        <begin position="1"/>
        <end position="25"/>
    </location>
</feature>
<dbReference type="EMBL" id="CANTFL010001107">
    <property type="protein sequence ID" value="CAI5731545.1"/>
    <property type="molecule type" value="Genomic_DNA"/>
</dbReference>
<evidence type="ECO:0000313" key="3">
    <source>
        <dbReference type="Proteomes" id="UP001162031"/>
    </source>
</evidence>
<organism evidence="2 3">
    <name type="scientific">Hyaloperonospora brassicae</name>
    <name type="common">Brassica downy mildew</name>
    <name type="synonym">Peronospora brassicae</name>
    <dbReference type="NCBI Taxonomy" id="162125"/>
    <lineage>
        <taxon>Eukaryota</taxon>
        <taxon>Sar</taxon>
        <taxon>Stramenopiles</taxon>
        <taxon>Oomycota</taxon>
        <taxon>Peronosporomycetes</taxon>
        <taxon>Peronosporales</taxon>
        <taxon>Peronosporaceae</taxon>
        <taxon>Hyaloperonospora</taxon>
    </lineage>
</organism>
<gene>
    <name evidence="2" type="ORF">HBR001_LOCUS5226</name>
</gene>
<evidence type="ECO:0000256" key="1">
    <source>
        <dbReference type="SAM" id="SignalP"/>
    </source>
</evidence>
<dbReference type="AlphaFoldDB" id="A0AAV0U7Y7"/>
<evidence type="ECO:0008006" key="4">
    <source>
        <dbReference type="Google" id="ProtNLM"/>
    </source>
</evidence>
<comment type="caution">
    <text evidence="2">The sequence shown here is derived from an EMBL/GenBank/DDBJ whole genome shotgun (WGS) entry which is preliminary data.</text>
</comment>
<name>A0AAV0U7Y7_HYABA</name>
<sequence>MRAANLIVSVVVVAVLHGRHHEALAATKLGDEKDSSQRAVTSVFRTSEAPPPMASTARHFLSGEVVSPSEERMGVEKSIMEKAVGFVPNAVEKVKDFWKIRWLRGQIAKDRKAFAPFLKKGITPRHMSKALRLREDATRENDLNMLSYYEAEYEKHVLRKKRARKSKK</sequence>
<reference evidence="2" key="1">
    <citation type="submission" date="2022-12" db="EMBL/GenBank/DDBJ databases">
        <authorList>
            <person name="Webb A."/>
        </authorList>
    </citation>
    <scope>NUCLEOTIDE SEQUENCE</scope>
    <source>
        <strain evidence="2">Hp1</strain>
    </source>
</reference>
<proteinExistence type="predicted"/>
<keyword evidence="1" id="KW-0732">Signal</keyword>
<accession>A0AAV0U7Y7</accession>